<evidence type="ECO:0000313" key="14">
    <source>
        <dbReference type="Proteomes" id="UP000076623"/>
    </source>
</evidence>
<keyword evidence="4" id="KW-0378">Hydrolase</keyword>
<dbReference type="AlphaFoldDB" id="A0A160IQR4"/>
<keyword evidence="14" id="KW-1185">Reference proteome</keyword>
<dbReference type="Proteomes" id="UP000076623">
    <property type="component" value="Chromosome"/>
</dbReference>
<comment type="subcellular location">
    <subcellularLocation>
        <location evidence="1">Endoplasmic reticulum membrane</location>
        <topology evidence="1">Single-pass type II membrane protein</topology>
    </subcellularLocation>
</comment>
<keyword evidence="3 12" id="KW-0812">Transmembrane</keyword>
<evidence type="ECO:0000256" key="1">
    <source>
        <dbReference type="ARBA" id="ARBA00004648"/>
    </source>
</evidence>
<dbReference type="KEGG" id="fpn:ABE65_019250"/>
<name>A0A160IQR4_9BACL</name>
<dbReference type="STRING" id="1221500.ABE65_019250"/>
<keyword evidence="2" id="KW-0645">Protease</keyword>
<evidence type="ECO:0000256" key="11">
    <source>
        <dbReference type="NCBIfam" id="TIGR02228"/>
    </source>
</evidence>
<evidence type="ECO:0000256" key="4">
    <source>
        <dbReference type="ARBA" id="ARBA00022801"/>
    </source>
</evidence>
<evidence type="ECO:0000256" key="9">
    <source>
        <dbReference type="ARBA" id="ARBA00033305"/>
    </source>
</evidence>
<evidence type="ECO:0000256" key="7">
    <source>
        <dbReference type="ARBA" id="ARBA00022989"/>
    </source>
</evidence>
<protein>
    <recommendedName>
        <fullName evidence="9 11">Signal peptidase I</fullName>
        <ecNumber evidence="11">3.4.21.89</ecNumber>
    </recommendedName>
</protein>
<comment type="function">
    <text evidence="10">Catalytic component of the signal peptidase complex (SPC) which catalyzes the cleavage of N-terminal signal sequences from nascent proteins as they are translocated into the lumen of the endoplasmic reticulum. Specifically cleaves N-terminal signal peptides that contain a hydrophobic alpha-helix (h-region) shorter than 18-20 amino acids.</text>
</comment>
<evidence type="ECO:0000256" key="2">
    <source>
        <dbReference type="ARBA" id="ARBA00022670"/>
    </source>
</evidence>
<accession>A0A160IQR4</accession>
<keyword evidence="8 12" id="KW-0472">Membrane</keyword>
<dbReference type="GO" id="GO:0006465">
    <property type="term" value="P:signal peptide processing"/>
    <property type="evidence" value="ECO:0007669"/>
    <property type="project" value="UniProtKB-UniRule"/>
</dbReference>
<dbReference type="InterPro" id="IPR019756">
    <property type="entry name" value="Pept_S26A_signal_pept_1_Ser-AS"/>
</dbReference>
<evidence type="ECO:0000256" key="12">
    <source>
        <dbReference type="SAM" id="Phobius"/>
    </source>
</evidence>
<dbReference type="PANTHER" id="PTHR10806">
    <property type="entry name" value="SIGNAL PEPTIDASE COMPLEX CATALYTIC SUBUNIT SEC11"/>
    <property type="match status" value="1"/>
</dbReference>
<evidence type="ECO:0000256" key="6">
    <source>
        <dbReference type="ARBA" id="ARBA00022968"/>
    </source>
</evidence>
<evidence type="ECO:0000256" key="5">
    <source>
        <dbReference type="ARBA" id="ARBA00022824"/>
    </source>
</evidence>
<evidence type="ECO:0000256" key="3">
    <source>
        <dbReference type="ARBA" id="ARBA00022692"/>
    </source>
</evidence>
<evidence type="ECO:0000256" key="8">
    <source>
        <dbReference type="ARBA" id="ARBA00023136"/>
    </source>
</evidence>
<dbReference type="PROSITE" id="PS00501">
    <property type="entry name" value="SPASE_I_1"/>
    <property type="match status" value="1"/>
</dbReference>
<feature type="transmembrane region" description="Helical" evidence="12">
    <location>
        <begin position="12"/>
        <end position="29"/>
    </location>
</feature>
<dbReference type="PANTHER" id="PTHR10806:SF6">
    <property type="entry name" value="SIGNAL PEPTIDASE COMPLEX CATALYTIC SUBUNIT SEC11"/>
    <property type="match status" value="1"/>
</dbReference>
<dbReference type="GO" id="GO:0004252">
    <property type="term" value="F:serine-type endopeptidase activity"/>
    <property type="evidence" value="ECO:0007669"/>
    <property type="project" value="UniProtKB-UniRule"/>
</dbReference>
<keyword evidence="5" id="KW-0256">Endoplasmic reticulum</keyword>
<dbReference type="GO" id="GO:0016020">
    <property type="term" value="C:membrane"/>
    <property type="evidence" value="ECO:0007669"/>
    <property type="project" value="UniProtKB-UniRule"/>
</dbReference>
<dbReference type="NCBIfam" id="TIGR02228">
    <property type="entry name" value="sigpep_I_arch"/>
    <property type="match status" value="1"/>
</dbReference>
<dbReference type="EMBL" id="CP015378">
    <property type="protein sequence ID" value="ANC78818.1"/>
    <property type="molecule type" value="Genomic_DNA"/>
</dbReference>
<dbReference type="SUPFAM" id="SSF51306">
    <property type="entry name" value="LexA/Signal peptidase"/>
    <property type="match status" value="1"/>
</dbReference>
<dbReference type="RefSeq" id="WP_066398561.1">
    <property type="nucleotide sequence ID" value="NZ_CP015378.1"/>
</dbReference>
<dbReference type="CDD" id="cd06530">
    <property type="entry name" value="S26_SPase_I"/>
    <property type="match status" value="1"/>
</dbReference>
<organism evidence="13 14">
    <name type="scientific">Fictibacillus phosphorivorans</name>
    <dbReference type="NCBI Taxonomy" id="1221500"/>
    <lineage>
        <taxon>Bacteria</taxon>
        <taxon>Bacillati</taxon>
        <taxon>Bacillota</taxon>
        <taxon>Bacilli</taxon>
        <taxon>Bacillales</taxon>
        <taxon>Fictibacillaceae</taxon>
        <taxon>Fictibacillus</taxon>
    </lineage>
</organism>
<dbReference type="InterPro" id="IPR001733">
    <property type="entry name" value="Peptidase_S26B"/>
</dbReference>
<dbReference type="InterPro" id="IPR019533">
    <property type="entry name" value="Peptidase_S26"/>
</dbReference>
<proteinExistence type="predicted"/>
<dbReference type="Gene3D" id="2.10.109.10">
    <property type="entry name" value="Umud Fragment, subunit A"/>
    <property type="match status" value="1"/>
</dbReference>
<reference evidence="13 14" key="1">
    <citation type="submission" date="2016-04" db="EMBL/GenBank/DDBJ databases">
        <title>Complete genome sequence of Fictibacillus phosphorivorans G25-29, a strain toxic to nematodes.</title>
        <authorList>
            <person name="Zheng Z."/>
        </authorList>
    </citation>
    <scope>NUCLEOTIDE SEQUENCE [LARGE SCALE GENOMIC DNA]</scope>
    <source>
        <strain evidence="13 14">G25-29</strain>
    </source>
</reference>
<keyword evidence="7 12" id="KW-1133">Transmembrane helix</keyword>
<dbReference type="PRINTS" id="PR00728">
    <property type="entry name" value="SIGNALPTASE"/>
</dbReference>
<keyword evidence="6" id="KW-0735">Signal-anchor</keyword>
<dbReference type="EC" id="3.4.21.89" evidence="11"/>
<gene>
    <name evidence="13" type="ORF">ABE65_019250</name>
</gene>
<feature type="transmembrane region" description="Helical" evidence="12">
    <location>
        <begin position="139"/>
        <end position="160"/>
    </location>
</feature>
<evidence type="ECO:0000313" key="13">
    <source>
        <dbReference type="EMBL" id="ANC78818.1"/>
    </source>
</evidence>
<dbReference type="InterPro" id="IPR036286">
    <property type="entry name" value="LexA/Signal_pep-like_sf"/>
</dbReference>
<evidence type="ECO:0000256" key="10">
    <source>
        <dbReference type="ARBA" id="ARBA00045533"/>
    </source>
</evidence>
<sequence length="177" mass="19366">MHKSILKIGSITFVICIFISICSLLYMSYQASKNPDDVPSLLGFKSFTVLSNSMQPAFSAGDMVFVKDKPTAEIAVDDVITFKAEGRKLITHRVVGVSEQGFITKGDSNNVKDAAIVKPADVVGTQAFTIPKAGYVSKFVSSPIGITLLILIPLLGYLLLEIHDWINRFLNRKEKAV</sequence>
<dbReference type="GO" id="GO:0009003">
    <property type="term" value="F:signal peptidase activity"/>
    <property type="evidence" value="ECO:0007669"/>
    <property type="project" value="UniProtKB-EC"/>
</dbReference>